<organism evidence="1 2">
    <name type="scientific">Candidatus Scatocola faecipullorum</name>
    <dbReference type="NCBI Taxonomy" id="2840917"/>
    <lineage>
        <taxon>Bacteria</taxon>
        <taxon>Pseudomonadati</taxon>
        <taxon>Pseudomonadota</taxon>
        <taxon>Alphaproteobacteria</taxon>
        <taxon>Rhodospirillales</taxon>
        <taxon>Rhodospirillaceae</taxon>
        <taxon>Rhodospirillaceae incertae sedis</taxon>
        <taxon>Candidatus Scatocola</taxon>
    </lineage>
</organism>
<sequence length="260" mass="28329">MKYYPKFANVKFIVGDGELDFGYTEFSTDDLCKQAGYVHNGCPAGYIKDDECPYDSKFVRDCIDPDIWCKNNGYHVTSCSVPEYPANPCPYKSSLYKSCETDNIRACKELGYSLTCEAGKVGDINQSCPYNDSYKKCICNPCSGYDYTAAQASAQGYVPGEVCNSCGTIKYKRTENACSGYKTCDCGGEAGAKVCYSGAVQKFDTCRSCCENKCTLASCPAGNTCEYESCSKKYCAVGCATGYLDLDNYWCGGALSCLVK</sequence>
<comment type="caution">
    <text evidence="1">The sequence shown here is derived from an EMBL/GenBank/DDBJ whole genome shotgun (WGS) entry which is preliminary data.</text>
</comment>
<reference evidence="1" key="2">
    <citation type="journal article" date="2021" name="PeerJ">
        <title>Extensive microbial diversity within the chicken gut microbiome revealed by metagenomics and culture.</title>
        <authorList>
            <person name="Gilroy R."/>
            <person name="Ravi A."/>
            <person name="Getino M."/>
            <person name="Pursley I."/>
            <person name="Horton D.L."/>
            <person name="Alikhan N.F."/>
            <person name="Baker D."/>
            <person name="Gharbi K."/>
            <person name="Hall N."/>
            <person name="Watson M."/>
            <person name="Adriaenssens E.M."/>
            <person name="Foster-Nyarko E."/>
            <person name="Jarju S."/>
            <person name="Secka A."/>
            <person name="Antonio M."/>
            <person name="Oren A."/>
            <person name="Chaudhuri R.R."/>
            <person name="La Ragione R."/>
            <person name="Hildebrand F."/>
            <person name="Pallen M.J."/>
        </authorList>
    </citation>
    <scope>NUCLEOTIDE SEQUENCE</scope>
    <source>
        <strain evidence="1">ChiW3-316</strain>
    </source>
</reference>
<accession>A0A9D1SC23</accession>
<protein>
    <submittedName>
        <fullName evidence="1">Uncharacterized protein</fullName>
    </submittedName>
</protein>
<evidence type="ECO:0000313" key="1">
    <source>
        <dbReference type="EMBL" id="HIU54097.1"/>
    </source>
</evidence>
<proteinExistence type="predicted"/>
<dbReference type="AlphaFoldDB" id="A0A9D1SC23"/>
<gene>
    <name evidence="1" type="ORF">IAD20_08480</name>
</gene>
<name>A0A9D1SC23_9PROT</name>
<dbReference type="Proteomes" id="UP000824107">
    <property type="component" value="Unassembled WGS sequence"/>
</dbReference>
<evidence type="ECO:0000313" key="2">
    <source>
        <dbReference type="Proteomes" id="UP000824107"/>
    </source>
</evidence>
<dbReference type="EMBL" id="DVNC01000058">
    <property type="protein sequence ID" value="HIU54097.1"/>
    <property type="molecule type" value="Genomic_DNA"/>
</dbReference>
<reference evidence="1" key="1">
    <citation type="submission" date="2020-10" db="EMBL/GenBank/DDBJ databases">
        <authorList>
            <person name="Gilroy R."/>
        </authorList>
    </citation>
    <scope>NUCLEOTIDE SEQUENCE</scope>
    <source>
        <strain evidence="1">ChiW3-316</strain>
    </source>
</reference>